<evidence type="ECO:0000256" key="2">
    <source>
        <dbReference type="SAM" id="MobiDB-lite"/>
    </source>
</evidence>
<evidence type="ECO:0000259" key="4">
    <source>
        <dbReference type="Pfam" id="PF20148"/>
    </source>
</evidence>
<dbReference type="NCBIfam" id="TIGR03696">
    <property type="entry name" value="Rhs_assc_core"/>
    <property type="match status" value="1"/>
</dbReference>
<feature type="compositionally biased region" description="Basic residues" evidence="2">
    <location>
        <begin position="1336"/>
        <end position="1346"/>
    </location>
</feature>
<dbReference type="PRINTS" id="PR00394">
    <property type="entry name" value="RHSPROTEIN"/>
</dbReference>
<sequence>MMPAAKHGDPQMGIDIHLCVVPASPSPVPLPTPHISIVFDPFDYLPILGTTVTISGMKCATAGTGAIVIHIPPGFPFAPTPKLPDKEDELFMGSSTVIADDEPLSHIAHPVLGCQVVGMISPPRLKKRNMGIGLLPTTFNLAIPTNVFVGGPPTISMMGMAMKGLFAGLGKFARSGAFKRFRQRLFKNLDPGFLKCTVLRAEPVNILSGEVSVEHEDFTLPGRIPIEWRRTYSSGTQHTGWCGFGWETLADIRLEVDRGNGTVSMIRPDGGPLFFDQLPLSRANGEENSQLELMDGALLSDHGKEFQIRTKEDRIYHFDKAMVVDGESVIAYPLKRISDLCGNWLEFQYANNQLIGIAESAGRYIELVTEDDRITEIALHMLATEERHVFVRYQYDQAGDLAAAIDTLGNPYRFVYDSHHMVRHTDRNGLSFYYEYEKLADEEWRVIHAWGDGNLYNYRFEYFDPIQERRITNSLGHVFIVKLNEVGLPISEIDPLDGMTIFEYDDCGRTTAVIDPSGYKTAYEYDQSGNLLKLTRPDSKNIEIQFNTANKSTAMIDPNGAKWLQQWDTRGLLIEQTTPLGNTTHYEYDQYGQLIAFINPRGARTELEFDSVGNLTVLKDALGHRTCFAYDHLGNIIGKLNQLKHKILYRYDAKNRLIAAQLPSNASIQYGYDPEDNLTRYVDENGAETRFEYFGLSEIKRRIQSDGHSVQYHYDTEERLIGVTNQRGEIYKLVRDALGRIVEEIDYWEQSRRYTYNSSSYLTSATDPLGRTIQYTTDQLGRILQKIYPDGQAETFVYDPNGNLIQTGNTHGVLMRQFDAESRLVEEKQGDFTLYNSYDSTGNRIARQSSTGNTIAYEYDLLSQVTATYINQDAPIQIKHNAAGQIVREALNPKLSRMYRYNADGYLTEQAVTNNGSTLFAASYNYDAVGNLIERRDSQYGIDRYRYDPLGRITEYLDPQQRFTYYSNDPAGDRLRTKIVQGKRERVAGGDIIETEWHREGVYEDTYYSFDRAGNLEELRNNKQRLHLVWDANQRLTESHANHTITRYGYDPLGRRMFKETGNYRTKFFWDGDVLIGDTVVELTLPTTPETVRSSHAISFDERREALSAAAGRNKIREFVYYLGTFKPLAMLIQAENSWKTYYYHNDPNGCPMRLTSSQGELKWAASYTAWGSIAKLHVNMVDNPIRLQGQYEDAETSFTCSRYRYFDSKNGSFLSMDPIGLAGGLLPYQYAPNSLGWVDPLGLACGPAVKQNSRGQWIDARGRFAIAPDVSNLPRLKGRSVHQIAAILRSRGYTRTNPHNSINQRWVHPDGSEVQIHAYGGGTTGPYKSSNNAHVHKSLGRHGRRGSTELADDGMTSVGTYTEEAHIGIRNPKDFPIIRGRPHGT</sequence>
<dbReference type="RefSeq" id="WP_074667032.1">
    <property type="nucleotide sequence ID" value="NZ_FNNH01000019.1"/>
</dbReference>
<dbReference type="PANTHER" id="PTHR32305">
    <property type="match status" value="1"/>
</dbReference>
<feature type="region of interest" description="Disordered" evidence="2">
    <location>
        <begin position="1336"/>
        <end position="1355"/>
    </location>
</feature>
<feature type="domain" description="DUF6531" evidence="4">
    <location>
        <begin position="202"/>
        <end position="272"/>
    </location>
</feature>
<dbReference type="InterPro" id="IPR050708">
    <property type="entry name" value="T6SS_VgrG/RHS"/>
</dbReference>
<evidence type="ECO:0000259" key="5">
    <source>
        <dbReference type="Pfam" id="PF25023"/>
    </source>
</evidence>
<feature type="domain" description="RHS protein conserved region" evidence="3">
    <location>
        <begin position="1142"/>
        <end position="1176"/>
    </location>
</feature>
<proteinExistence type="predicted"/>
<dbReference type="InterPro" id="IPR006530">
    <property type="entry name" value="YD"/>
</dbReference>
<dbReference type="Gene3D" id="2.180.10.10">
    <property type="entry name" value="RHS repeat-associated core"/>
    <property type="match status" value="2"/>
</dbReference>
<protein>
    <submittedName>
        <fullName evidence="6">RHS repeat-associated core domain-containing protein</fullName>
    </submittedName>
</protein>
<dbReference type="Pfam" id="PF20148">
    <property type="entry name" value="DUF6531"/>
    <property type="match status" value="1"/>
</dbReference>
<dbReference type="Pfam" id="PF03527">
    <property type="entry name" value="RHS"/>
    <property type="match status" value="1"/>
</dbReference>
<dbReference type="InterPro" id="IPR022385">
    <property type="entry name" value="Rhs_assc_core"/>
</dbReference>
<feature type="domain" description="Teneurin-like YD-shell" evidence="5">
    <location>
        <begin position="801"/>
        <end position="965"/>
    </location>
</feature>
<accession>A0A1H2V3G8</accession>
<dbReference type="InterPro" id="IPR056823">
    <property type="entry name" value="TEN-like_YD-shell"/>
</dbReference>
<gene>
    <name evidence="6" type="ORF">SAMN05421882_101938</name>
</gene>
<evidence type="ECO:0000313" key="6">
    <source>
        <dbReference type="EMBL" id="SDW62886.1"/>
    </source>
</evidence>
<keyword evidence="1" id="KW-0677">Repeat</keyword>
<name>A0A1H2V3G8_9PROT</name>
<dbReference type="Pfam" id="PF25023">
    <property type="entry name" value="TEN_YD-shell"/>
    <property type="match status" value="2"/>
</dbReference>
<dbReference type="InterPro" id="IPR001826">
    <property type="entry name" value="RHS"/>
</dbReference>
<dbReference type="NCBIfam" id="TIGR01643">
    <property type="entry name" value="YD_repeat_2x"/>
    <property type="match status" value="6"/>
</dbReference>
<dbReference type="EMBL" id="FNNH01000019">
    <property type="protein sequence ID" value="SDW62886.1"/>
    <property type="molecule type" value="Genomic_DNA"/>
</dbReference>
<dbReference type="Proteomes" id="UP000183454">
    <property type="component" value="Unassembled WGS sequence"/>
</dbReference>
<dbReference type="PANTHER" id="PTHR32305:SF15">
    <property type="entry name" value="PROTEIN RHSA-RELATED"/>
    <property type="match status" value="1"/>
</dbReference>
<dbReference type="InterPro" id="IPR045351">
    <property type="entry name" value="DUF6531"/>
</dbReference>
<organism evidence="6 7">
    <name type="scientific">Nitrosomonas communis</name>
    <dbReference type="NCBI Taxonomy" id="44574"/>
    <lineage>
        <taxon>Bacteria</taxon>
        <taxon>Pseudomonadati</taxon>
        <taxon>Pseudomonadota</taxon>
        <taxon>Betaproteobacteria</taxon>
        <taxon>Nitrosomonadales</taxon>
        <taxon>Nitrosomonadaceae</taxon>
        <taxon>Nitrosomonas</taxon>
    </lineage>
</organism>
<evidence type="ECO:0000256" key="1">
    <source>
        <dbReference type="ARBA" id="ARBA00022737"/>
    </source>
</evidence>
<evidence type="ECO:0000313" key="7">
    <source>
        <dbReference type="Proteomes" id="UP000183454"/>
    </source>
</evidence>
<feature type="domain" description="Teneurin-like YD-shell" evidence="5">
    <location>
        <begin position="502"/>
        <end position="661"/>
    </location>
</feature>
<reference evidence="6 7" key="1">
    <citation type="submission" date="2016-10" db="EMBL/GenBank/DDBJ databases">
        <authorList>
            <person name="de Groot N.N."/>
        </authorList>
    </citation>
    <scope>NUCLEOTIDE SEQUENCE [LARGE SCALE GENOMIC DNA]</scope>
    <source>
        <strain evidence="6 7">Nm110</strain>
    </source>
</reference>
<evidence type="ECO:0000259" key="3">
    <source>
        <dbReference type="Pfam" id="PF03527"/>
    </source>
</evidence>
<dbReference type="CDD" id="cd14740">
    <property type="entry name" value="PAAR_4"/>
    <property type="match status" value="1"/>
</dbReference>